<gene>
    <name evidence="1" type="ORF">H8L47_01460</name>
</gene>
<protein>
    <submittedName>
        <fullName evidence="1">Uncharacterized protein</fullName>
    </submittedName>
</protein>
<dbReference type="EMBL" id="JACOFX010000001">
    <property type="protein sequence ID" value="MBC3906226.1"/>
    <property type="molecule type" value="Genomic_DNA"/>
</dbReference>
<keyword evidence="2" id="KW-1185">Reference proteome</keyword>
<proteinExistence type="predicted"/>
<dbReference type="RefSeq" id="WP_186951463.1">
    <property type="nucleotide sequence ID" value="NZ_JACOFX010000001.1"/>
</dbReference>
<name>A0ABR6Z4I3_9BURK</name>
<evidence type="ECO:0000313" key="1">
    <source>
        <dbReference type="EMBL" id="MBC3906226.1"/>
    </source>
</evidence>
<comment type="caution">
    <text evidence="1">The sequence shown here is derived from an EMBL/GenBank/DDBJ whole genome shotgun (WGS) entry which is preliminary data.</text>
</comment>
<evidence type="ECO:0000313" key="2">
    <source>
        <dbReference type="Proteomes" id="UP000646911"/>
    </source>
</evidence>
<organism evidence="1 2">
    <name type="scientific">Undibacterium umbellatum</name>
    <dbReference type="NCBI Taxonomy" id="2762300"/>
    <lineage>
        <taxon>Bacteria</taxon>
        <taxon>Pseudomonadati</taxon>
        <taxon>Pseudomonadota</taxon>
        <taxon>Betaproteobacteria</taxon>
        <taxon>Burkholderiales</taxon>
        <taxon>Oxalobacteraceae</taxon>
        <taxon>Undibacterium</taxon>
    </lineage>
</organism>
<sequence>MSQIVLAKKSDQELTETQRQVLRDCLYGMVDGQAEEDQKAWRNFWRMVWNLGSGEFFSIETLIPRLGPVHRKQMKLEGEIFKNQERFKDREMFRLWLKVGSGWVIWCSGPKGGVFPVPRSISYKKCDEGEFQIYCAGTHEFFRTPHAQKYLWPHVSAAVSELSMEAILANYNV</sequence>
<reference evidence="1 2" key="1">
    <citation type="submission" date="2020-08" db="EMBL/GenBank/DDBJ databases">
        <title>Novel species isolated from subtropical streams in China.</title>
        <authorList>
            <person name="Lu H."/>
        </authorList>
    </citation>
    <scope>NUCLEOTIDE SEQUENCE [LARGE SCALE GENOMIC DNA]</scope>
    <source>
        <strain evidence="1 2">NL8W</strain>
    </source>
</reference>
<dbReference type="Proteomes" id="UP000646911">
    <property type="component" value="Unassembled WGS sequence"/>
</dbReference>
<accession>A0ABR6Z4I3</accession>